<protein>
    <submittedName>
        <fullName evidence="1">Uncharacterized protein</fullName>
    </submittedName>
</protein>
<dbReference type="AlphaFoldDB" id="A0A8J6HM96"/>
<evidence type="ECO:0000313" key="1">
    <source>
        <dbReference type="EMBL" id="KAH0816882.1"/>
    </source>
</evidence>
<accession>A0A8J6HM96</accession>
<proteinExistence type="predicted"/>
<organism evidence="1 2">
    <name type="scientific">Tenebrio molitor</name>
    <name type="common">Yellow mealworm beetle</name>
    <dbReference type="NCBI Taxonomy" id="7067"/>
    <lineage>
        <taxon>Eukaryota</taxon>
        <taxon>Metazoa</taxon>
        <taxon>Ecdysozoa</taxon>
        <taxon>Arthropoda</taxon>
        <taxon>Hexapoda</taxon>
        <taxon>Insecta</taxon>
        <taxon>Pterygota</taxon>
        <taxon>Neoptera</taxon>
        <taxon>Endopterygota</taxon>
        <taxon>Coleoptera</taxon>
        <taxon>Polyphaga</taxon>
        <taxon>Cucujiformia</taxon>
        <taxon>Tenebrionidae</taxon>
        <taxon>Tenebrio</taxon>
    </lineage>
</organism>
<name>A0A8J6HM96_TENMO</name>
<comment type="caution">
    <text evidence="1">The sequence shown here is derived from an EMBL/GenBank/DDBJ whole genome shotgun (WGS) entry which is preliminary data.</text>
</comment>
<reference evidence="1" key="2">
    <citation type="submission" date="2021-08" db="EMBL/GenBank/DDBJ databases">
        <authorList>
            <person name="Eriksson T."/>
        </authorList>
    </citation>
    <scope>NUCLEOTIDE SEQUENCE</scope>
    <source>
        <strain evidence="1">Stoneville</strain>
        <tissue evidence="1">Whole head</tissue>
    </source>
</reference>
<reference evidence="1" key="1">
    <citation type="journal article" date="2020" name="J Insects Food Feed">
        <title>The yellow mealworm (Tenebrio molitor) genome: a resource for the emerging insects as food and feed industry.</title>
        <authorList>
            <person name="Eriksson T."/>
            <person name="Andere A."/>
            <person name="Kelstrup H."/>
            <person name="Emery V."/>
            <person name="Picard C."/>
        </authorList>
    </citation>
    <scope>NUCLEOTIDE SEQUENCE</scope>
    <source>
        <strain evidence="1">Stoneville</strain>
        <tissue evidence="1">Whole head</tissue>
    </source>
</reference>
<keyword evidence="2" id="KW-1185">Reference proteome</keyword>
<evidence type="ECO:0000313" key="2">
    <source>
        <dbReference type="Proteomes" id="UP000719412"/>
    </source>
</evidence>
<dbReference type="Proteomes" id="UP000719412">
    <property type="component" value="Unassembled WGS sequence"/>
</dbReference>
<dbReference type="EMBL" id="JABDTM020020771">
    <property type="protein sequence ID" value="KAH0816882.1"/>
    <property type="molecule type" value="Genomic_DNA"/>
</dbReference>
<gene>
    <name evidence="1" type="ORF">GEV33_005909</name>
</gene>
<sequence length="72" mass="7952">MIGSDAPAGASCHGDDAWPRKLMAVPAHPRLSHMSTHAAPERRDCPRYHAHLLYVEDPRNKAPSSSFFPKTC</sequence>